<dbReference type="Gene3D" id="3.40.50.880">
    <property type="match status" value="1"/>
</dbReference>
<proteinExistence type="predicted"/>
<feature type="non-terminal residue" evidence="2">
    <location>
        <position position="155"/>
    </location>
</feature>
<dbReference type="InterPro" id="IPR029062">
    <property type="entry name" value="Class_I_gatase-like"/>
</dbReference>
<protein>
    <recommendedName>
        <fullName evidence="1">Glutamine amidotransferase domain-containing protein</fullName>
    </recommendedName>
</protein>
<dbReference type="EMBL" id="BART01016434">
    <property type="protein sequence ID" value="GAG81660.1"/>
    <property type="molecule type" value="Genomic_DNA"/>
</dbReference>
<accession>X1AGF5</accession>
<gene>
    <name evidence="2" type="ORF">S01H4_31605</name>
</gene>
<comment type="caution">
    <text evidence="2">The sequence shown here is derived from an EMBL/GenBank/DDBJ whole genome shotgun (WGS) entry which is preliminary data.</text>
</comment>
<dbReference type="SUPFAM" id="SSF52317">
    <property type="entry name" value="Class I glutamine amidotransferase-like"/>
    <property type="match status" value="1"/>
</dbReference>
<dbReference type="InterPro" id="IPR017926">
    <property type="entry name" value="GATASE"/>
</dbReference>
<evidence type="ECO:0000313" key="2">
    <source>
        <dbReference type="EMBL" id="GAG81660.1"/>
    </source>
</evidence>
<dbReference type="CDD" id="cd01653">
    <property type="entry name" value="GATase1"/>
    <property type="match status" value="1"/>
</dbReference>
<feature type="domain" description="Glutamine amidotransferase" evidence="1">
    <location>
        <begin position="17"/>
        <end position="130"/>
    </location>
</feature>
<evidence type="ECO:0000259" key="1">
    <source>
        <dbReference type="Pfam" id="PF00117"/>
    </source>
</evidence>
<name>X1AGF5_9ZZZZ</name>
<dbReference type="Pfam" id="PF00117">
    <property type="entry name" value="GATase"/>
    <property type="match status" value="1"/>
</dbReference>
<organism evidence="2">
    <name type="scientific">marine sediment metagenome</name>
    <dbReference type="NCBI Taxonomy" id="412755"/>
    <lineage>
        <taxon>unclassified sequences</taxon>
        <taxon>metagenomes</taxon>
        <taxon>ecological metagenomes</taxon>
    </lineage>
</organism>
<sequence length="155" mass="18040">MAKEINKNNSNNLIYIIDNYSASFQTDRIRNLLEIFRESIPKFRVKILHYSQVKLEILKSCSGIILTGSEINVSEFYANKTLRKKFKFVLKLIKKAKNIPILAICYGHHLTGFTFNGKVYRMNLPHDGGRIIPLLLNKTDKLIPYTKLFVDIQHR</sequence>
<dbReference type="AlphaFoldDB" id="X1AGF5"/>
<dbReference type="PROSITE" id="PS51273">
    <property type="entry name" value="GATASE_TYPE_1"/>
    <property type="match status" value="1"/>
</dbReference>
<reference evidence="2" key="1">
    <citation type="journal article" date="2014" name="Front. Microbiol.">
        <title>High frequency of phylogenetically diverse reductive dehalogenase-homologous genes in deep subseafloor sedimentary metagenomes.</title>
        <authorList>
            <person name="Kawai M."/>
            <person name="Futagami T."/>
            <person name="Toyoda A."/>
            <person name="Takaki Y."/>
            <person name="Nishi S."/>
            <person name="Hori S."/>
            <person name="Arai W."/>
            <person name="Tsubouchi T."/>
            <person name="Morono Y."/>
            <person name="Uchiyama I."/>
            <person name="Ito T."/>
            <person name="Fujiyama A."/>
            <person name="Inagaki F."/>
            <person name="Takami H."/>
        </authorList>
    </citation>
    <scope>NUCLEOTIDE SEQUENCE</scope>
    <source>
        <strain evidence="2">Expedition CK06-06</strain>
    </source>
</reference>